<organism evidence="8 9">
    <name type="scientific">Carnobacterium alterfunditum</name>
    <dbReference type="NCBI Taxonomy" id="28230"/>
    <lineage>
        <taxon>Bacteria</taxon>
        <taxon>Bacillati</taxon>
        <taxon>Bacillota</taxon>
        <taxon>Bacilli</taxon>
        <taxon>Lactobacillales</taxon>
        <taxon>Carnobacteriaceae</taxon>
        <taxon>Carnobacterium</taxon>
    </lineage>
</organism>
<dbReference type="GO" id="GO:0005576">
    <property type="term" value="C:extracellular region"/>
    <property type="evidence" value="ECO:0007669"/>
    <property type="project" value="UniProtKB-SubCell"/>
</dbReference>
<keyword evidence="8" id="KW-0966">Cell projection</keyword>
<accession>A0A1N6I4U2</accession>
<evidence type="ECO:0000259" key="6">
    <source>
        <dbReference type="Pfam" id="PF02465"/>
    </source>
</evidence>
<feature type="domain" description="Flagellar hook-associated protein 2 C-terminal" evidence="7">
    <location>
        <begin position="230"/>
        <end position="476"/>
    </location>
</feature>
<evidence type="ECO:0000256" key="3">
    <source>
        <dbReference type="ARBA" id="ARBA00023054"/>
    </source>
</evidence>
<dbReference type="RefSeq" id="WP_034546300.1">
    <property type="nucleotide sequence ID" value="NZ_FSRN01000001.1"/>
</dbReference>
<dbReference type="STRING" id="28230.SAMN05878443_2308"/>
<comment type="function">
    <text evidence="5">Required for morphogenesis and for the elongation of the flagellar filament by facilitating polymerization of the flagellin monomers at the tip of growing filament. Forms a capping structure, which prevents flagellin subunits (transported through the central channel of the flagellum) from leaking out without polymerization at the distal end.</text>
</comment>
<keyword evidence="8" id="KW-0969">Cilium</keyword>
<dbReference type="GO" id="GO:0009421">
    <property type="term" value="C:bacterial-type flagellum filament cap"/>
    <property type="evidence" value="ECO:0007669"/>
    <property type="project" value="InterPro"/>
</dbReference>
<evidence type="ECO:0000256" key="5">
    <source>
        <dbReference type="RuleBase" id="RU362066"/>
    </source>
</evidence>
<keyword evidence="4 5" id="KW-0975">Bacterial flagellum</keyword>
<comment type="similarity">
    <text evidence="1 5">Belongs to the FliD family.</text>
</comment>
<feature type="domain" description="Flagellar hook-associated protein 2 N-terminal" evidence="6">
    <location>
        <begin position="12"/>
        <end position="106"/>
    </location>
</feature>
<dbReference type="eggNOG" id="COG1345">
    <property type="taxonomic scope" value="Bacteria"/>
</dbReference>
<dbReference type="GO" id="GO:0009424">
    <property type="term" value="C:bacterial-type flagellum hook"/>
    <property type="evidence" value="ECO:0007669"/>
    <property type="project" value="UniProtKB-UniRule"/>
</dbReference>
<dbReference type="InterPro" id="IPR003481">
    <property type="entry name" value="FliD_N"/>
</dbReference>
<comment type="subunit">
    <text evidence="2 5">Homopentamer.</text>
</comment>
<protein>
    <recommendedName>
        <fullName evidence="5">Flagellar hook-associated protein 2</fullName>
        <shortName evidence="5">HAP2</shortName>
    </recommendedName>
    <alternativeName>
        <fullName evidence="5">Flagellar cap protein</fullName>
    </alternativeName>
</protein>
<dbReference type="Proteomes" id="UP000184758">
    <property type="component" value="Unassembled WGS sequence"/>
</dbReference>
<name>A0A1N6I4U2_9LACT</name>
<keyword evidence="3" id="KW-0175">Coiled coil</keyword>
<dbReference type="PANTHER" id="PTHR30288:SF0">
    <property type="entry name" value="FLAGELLAR HOOK-ASSOCIATED PROTEIN 2"/>
    <property type="match status" value="1"/>
</dbReference>
<proteinExistence type="inferred from homology"/>
<evidence type="ECO:0000256" key="2">
    <source>
        <dbReference type="ARBA" id="ARBA00011255"/>
    </source>
</evidence>
<dbReference type="AlphaFoldDB" id="A0A1N6I4U2"/>
<gene>
    <name evidence="8" type="ORF">SAMN05878443_2308</name>
</gene>
<comment type="subcellular location">
    <subcellularLocation>
        <location evidence="5">Secreted</location>
    </subcellularLocation>
    <subcellularLocation>
        <location evidence="5">Bacterial flagellum</location>
    </subcellularLocation>
</comment>
<evidence type="ECO:0000313" key="9">
    <source>
        <dbReference type="Proteomes" id="UP000184758"/>
    </source>
</evidence>
<dbReference type="InterPro" id="IPR010810">
    <property type="entry name" value="Flagellin_hook_IN_motif"/>
</dbReference>
<dbReference type="GO" id="GO:0007155">
    <property type="term" value="P:cell adhesion"/>
    <property type="evidence" value="ECO:0007669"/>
    <property type="project" value="InterPro"/>
</dbReference>
<dbReference type="Pfam" id="PF02465">
    <property type="entry name" value="FliD_N"/>
    <property type="match status" value="1"/>
</dbReference>
<sequence>MAGSISFLGSYSGIDTATIDSLIEAESGKLVQYTNKQTNITAEKNTWKDINTRLDSLFTKLGTLEEDKTFQSKTTTSSDATKVAITAGTNAAASNYSIEVTKLATSTQATSGIIDSAKGKTVKDGLGLNGTFTIMNQENADAIANGEPATGSFDIDILTEDSLNDIVGKINEQSKESGIEAKIVDNRIIMTDSKMGARTMTFGGTLTSGGSTGSMVEELGFGTTSDQAAGQSAVLTIDGITVTRDTNSITDAVEGLTIELKGLTEASKPVVVGIKEDTDTTVKAFQSFVDQYNSTMTFVSDQLDVGDPSADKNKTGALAGDSSLMRLQSSLRSLMTQSVNSGNPAYNHLGSIGISVDRFGSATLDTTKLKTALADDPTAVKKMLFQTISTDTTSTDENGIVTTVTTEKEVGMAQKMRSLVDTYISDETGIIATKSDTFDKSLKDISESITKFNERLDKKRENYVAMFSRLDSAMMEAESQLAYLQSQFSTTD</sequence>
<evidence type="ECO:0000256" key="4">
    <source>
        <dbReference type="ARBA" id="ARBA00023143"/>
    </source>
</evidence>
<dbReference type="OrthoDB" id="9776025at2"/>
<dbReference type="PANTHER" id="PTHR30288">
    <property type="entry name" value="FLAGELLAR CAP/ASSEMBLY PROTEIN FLID"/>
    <property type="match status" value="1"/>
</dbReference>
<dbReference type="InterPro" id="IPR040026">
    <property type="entry name" value="FliD"/>
</dbReference>
<dbReference type="InterPro" id="IPR010809">
    <property type="entry name" value="FliD_C"/>
</dbReference>
<keyword evidence="8" id="KW-0282">Flagellum</keyword>
<dbReference type="GO" id="GO:0071973">
    <property type="term" value="P:bacterial-type flagellum-dependent cell motility"/>
    <property type="evidence" value="ECO:0007669"/>
    <property type="project" value="TreeGrafter"/>
</dbReference>
<evidence type="ECO:0000313" key="8">
    <source>
        <dbReference type="EMBL" id="SIO27042.1"/>
    </source>
</evidence>
<dbReference type="EMBL" id="FSRN01000001">
    <property type="protein sequence ID" value="SIO27042.1"/>
    <property type="molecule type" value="Genomic_DNA"/>
</dbReference>
<keyword evidence="9" id="KW-1185">Reference proteome</keyword>
<evidence type="ECO:0000259" key="7">
    <source>
        <dbReference type="Pfam" id="PF07195"/>
    </source>
</evidence>
<dbReference type="Pfam" id="PF07196">
    <property type="entry name" value="Flagellin_IN"/>
    <property type="match status" value="1"/>
</dbReference>
<evidence type="ECO:0000256" key="1">
    <source>
        <dbReference type="ARBA" id="ARBA00009764"/>
    </source>
</evidence>
<dbReference type="Pfam" id="PF07195">
    <property type="entry name" value="FliD_C"/>
    <property type="match status" value="1"/>
</dbReference>
<keyword evidence="5" id="KW-0964">Secreted</keyword>
<reference evidence="9" key="1">
    <citation type="submission" date="2016-11" db="EMBL/GenBank/DDBJ databases">
        <authorList>
            <person name="Varghese N."/>
            <person name="Submissions S."/>
        </authorList>
    </citation>
    <scope>NUCLEOTIDE SEQUENCE [LARGE SCALE GENOMIC DNA]</scope>
    <source>
        <strain evidence="9">313</strain>
    </source>
</reference>